<sequence>MHNPHAICDEHAAGEGRKADRAPHSNHNQANRRSYQESSSEHTLYSRRQSSSSLMLRRITTSGKKTVLTTTTQSIVVAWSTSYEGGDLHTLDETAGPSALVRFRARQCLHWEKALAERRDELSRGCKRMLCPWSVRLLKTLALAQAACAAEHLEAQLK</sequence>
<feature type="compositionally biased region" description="Polar residues" evidence="1">
    <location>
        <begin position="25"/>
        <end position="43"/>
    </location>
</feature>
<gene>
    <name evidence="2" type="ORF">Ae201684_015013</name>
</gene>
<comment type="caution">
    <text evidence="2">The sequence shown here is derived from an EMBL/GenBank/DDBJ whole genome shotgun (WGS) entry which is preliminary data.</text>
</comment>
<dbReference type="Proteomes" id="UP000481153">
    <property type="component" value="Unassembled WGS sequence"/>
</dbReference>
<organism evidence="2 3">
    <name type="scientific">Aphanomyces euteiches</name>
    <dbReference type="NCBI Taxonomy" id="100861"/>
    <lineage>
        <taxon>Eukaryota</taxon>
        <taxon>Sar</taxon>
        <taxon>Stramenopiles</taxon>
        <taxon>Oomycota</taxon>
        <taxon>Saprolegniomycetes</taxon>
        <taxon>Saprolegniales</taxon>
        <taxon>Verrucalvaceae</taxon>
        <taxon>Aphanomyces</taxon>
    </lineage>
</organism>
<proteinExistence type="predicted"/>
<feature type="compositionally biased region" description="Basic and acidic residues" evidence="1">
    <location>
        <begin position="7"/>
        <end position="23"/>
    </location>
</feature>
<name>A0A6G0WI34_9STRA</name>
<accession>A0A6G0WI34</accession>
<evidence type="ECO:0000313" key="3">
    <source>
        <dbReference type="Proteomes" id="UP000481153"/>
    </source>
</evidence>
<dbReference type="AlphaFoldDB" id="A0A6G0WI34"/>
<feature type="region of interest" description="Disordered" evidence="1">
    <location>
        <begin position="1"/>
        <end position="49"/>
    </location>
</feature>
<evidence type="ECO:0000256" key="1">
    <source>
        <dbReference type="SAM" id="MobiDB-lite"/>
    </source>
</evidence>
<protein>
    <submittedName>
        <fullName evidence="2">Uncharacterized protein</fullName>
    </submittedName>
</protein>
<keyword evidence="3" id="KW-1185">Reference proteome</keyword>
<evidence type="ECO:0000313" key="2">
    <source>
        <dbReference type="EMBL" id="KAF0726871.1"/>
    </source>
</evidence>
<dbReference type="EMBL" id="VJMJ01000205">
    <property type="protein sequence ID" value="KAF0726871.1"/>
    <property type="molecule type" value="Genomic_DNA"/>
</dbReference>
<reference evidence="2 3" key="1">
    <citation type="submission" date="2019-07" db="EMBL/GenBank/DDBJ databases">
        <title>Genomics analysis of Aphanomyces spp. identifies a new class of oomycete effector associated with host adaptation.</title>
        <authorList>
            <person name="Gaulin E."/>
        </authorList>
    </citation>
    <scope>NUCLEOTIDE SEQUENCE [LARGE SCALE GENOMIC DNA]</scope>
    <source>
        <strain evidence="2 3">ATCC 201684</strain>
    </source>
</reference>